<keyword evidence="6" id="KW-0966">Cell projection</keyword>
<keyword evidence="5" id="KW-0206">Cytoskeleton</keyword>
<evidence type="ECO:0000256" key="8">
    <source>
        <dbReference type="ARBA" id="ARBA00046435"/>
    </source>
</evidence>
<dbReference type="Pfam" id="PF07859">
    <property type="entry name" value="Abhydrolase_3"/>
    <property type="match status" value="2"/>
</dbReference>
<dbReference type="SUPFAM" id="SSF53474">
    <property type="entry name" value="alpha/beta-Hydrolases"/>
    <property type="match status" value="1"/>
</dbReference>
<evidence type="ECO:0000313" key="10">
    <source>
        <dbReference type="Ensembl" id="ENSPCLP00000023047.1"/>
    </source>
</evidence>
<dbReference type="Pfam" id="PF22595">
    <property type="entry name" value="CFAP107"/>
    <property type="match status" value="1"/>
</dbReference>
<keyword evidence="3" id="KW-0282">Flagellum</keyword>
<evidence type="ECO:0000256" key="5">
    <source>
        <dbReference type="ARBA" id="ARBA00023212"/>
    </source>
</evidence>
<keyword evidence="4" id="KW-0969">Cilium</keyword>
<dbReference type="Proteomes" id="UP000472261">
    <property type="component" value="Unplaced"/>
</dbReference>
<evidence type="ECO:0000256" key="4">
    <source>
        <dbReference type="ARBA" id="ARBA00023069"/>
    </source>
</evidence>
<dbReference type="GO" id="GO:0005879">
    <property type="term" value="C:axonemal microtubule"/>
    <property type="evidence" value="ECO:0007669"/>
    <property type="project" value="TreeGrafter"/>
</dbReference>
<comment type="function">
    <text evidence="7">Microtubule inner protein (MIP) part of the dynein-decorated doublet microtubules (DMTs) in cilia axoneme, which is required for motile cilia beating.</text>
</comment>
<evidence type="ECO:0000313" key="11">
    <source>
        <dbReference type="Proteomes" id="UP000472261"/>
    </source>
</evidence>
<accession>A0A669QQQ3</accession>
<dbReference type="InterPro" id="IPR029058">
    <property type="entry name" value="AB_hydrolase_fold"/>
</dbReference>
<comment type="subunit">
    <text evidence="8">Microtubule inner protein component of sperm flagellar doublet microtubules.</text>
</comment>
<dbReference type="GO" id="GO:0030317">
    <property type="term" value="P:flagellated sperm motility"/>
    <property type="evidence" value="ECO:0007669"/>
    <property type="project" value="InterPro"/>
</dbReference>
<proteinExistence type="predicted"/>
<dbReference type="InterPro" id="IPR013094">
    <property type="entry name" value="AB_hydrolase_3"/>
</dbReference>
<sequence length="484" mass="55386">MAVPAAVLLLLLLLALLVPLAGLVLGTVLLGLPSYDIPAGVNQPAKLRLVLAVLLGTAALGRILEKTGLCSQITFGRYVRQGRRLRVDPKLFIQDLQFNKVPVRVYQPKATCHGRRRAILFFHGGGWVFGSLDTYEKVCRYLSRESESVVVSVQYEAEVQEVVYETVKRFCEPNLCPLLAEDAVVQSFILTCEYDVLRDDGLLYKKRLEDNGVRVTWCHLEDGFHGIISLYDYEPSPTTGVTVTEQPGKTALVRQRNTSEPKKDGEDWWKVQPKYSTKVLIGNWLEERKRFIKPCGKLGCSVYSTDFTHFPDHKPERTLRATMMKKYEGLPAQHFFTHHEEPRSRHLVSEYEDNYNRHGYVPFLPPLRSWNGRKFAWVPQKSDFPILEPPTNYGLLEHLKRKWHRKEAGVMNSIYTISYEKPPVSAFAPCQFRRAAKPHGLSSRRGQLPHVSRILDYEGGQRYLQALSQLVRDTKEIKIQLLLV</sequence>
<evidence type="ECO:0000256" key="6">
    <source>
        <dbReference type="ARBA" id="ARBA00023273"/>
    </source>
</evidence>
<feature type="domain" description="Alpha/beta hydrolase fold-3" evidence="9">
    <location>
        <begin position="119"/>
        <end position="156"/>
    </location>
</feature>
<reference evidence="10" key="2">
    <citation type="submission" date="2025-09" db="UniProtKB">
        <authorList>
            <consortium name="Ensembl"/>
        </authorList>
    </citation>
    <scope>IDENTIFICATION</scope>
</reference>
<comment type="subcellular location">
    <subcellularLocation>
        <location evidence="1">Cytoplasm</location>
        <location evidence="1">Cytoskeleton</location>
        <location evidence="1">Flagellum axoneme</location>
    </subcellularLocation>
</comment>
<reference evidence="10" key="1">
    <citation type="submission" date="2025-08" db="UniProtKB">
        <authorList>
            <consortium name="Ensembl"/>
        </authorList>
    </citation>
    <scope>IDENTIFICATION</scope>
</reference>
<dbReference type="Gene3D" id="3.40.50.1820">
    <property type="entry name" value="alpha/beta hydrolase"/>
    <property type="match status" value="2"/>
</dbReference>
<keyword evidence="2" id="KW-0963">Cytoplasm</keyword>
<name>A0A669QQQ3_PHACC</name>
<keyword evidence="11" id="KW-1185">Reference proteome</keyword>
<evidence type="ECO:0000256" key="7">
    <source>
        <dbReference type="ARBA" id="ARBA00035003"/>
    </source>
</evidence>
<dbReference type="PANTHER" id="PTHR31180">
    <property type="entry name" value="CILIA- AND FLAGELLA-ASSOCIATED PROTEIN 107-RELATED"/>
    <property type="match status" value="1"/>
</dbReference>
<evidence type="ECO:0000259" key="9">
    <source>
        <dbReference type="Pfam" id="PF07859"/>
    </source>
</evidence>
<dbReference type="GO" id="GO:0016787">
    <property type="term" value="F:hydrolase activity"/>
    <property type="evidence" value="ECO:0007669"/>
    <property type="project" value="InterPro"/>
</dbReference>
<organism evidence="10 11">
    <name type="scientific">Phasianus colchicus</name>
    <name type="common">Common pheasant</name>
    <dbReference type="NCBI Taxonomy" id="9054"/>
    <lineage>
        <taxon>Eukaryota</taxon>
        <taxon>Metazoa</taxon>
        <taxon>Chordata</taxon>
        <taxon>Craniata</taxon>
        <taxon>Vertebrata</taxon>
        <taxon>Euteleostomi</taxon>
        <taxon>Archelosauria</taxon>
        <taxon>Archosauria</taxon>
        <taxon>Dinosauria</taxon>
        <taxon>Saurischia</taxon>
        <taxon>Theropoda</taxon>
        <taxon>Coelurosauria</taxon>
        <taxon>Aves</taxon>
        <taxon>Neognathae</taxon>
        <taxon>Galloanserae</taxon>
        <taxon>Galliformes</taxon>
        <taxon>Phasianidae</taxon>
        <taxon>Phasianinae</taxon>
        <taxon>Phasianus</taxon>
    </lineage>
</organism>
<dbReference type="PANTHER" id="PTHR31180:SF2">
    <property type="entry name" value="CILIA- AND FLAGELLA-ASSOCIATED PROTEIN 107"/>
    <property type="match status" value="1"/>
</dbReference>
<evidence type="ECO:0000256" key="3">
    <source>
        <dbReference type="ARBA" id="ARBA00022846"/>
    </source>
</evidence>
<evidence type="ECO:0000256" key="1">
    <source>
        <dbReference type="ARBA" id="ARBA00004611"/>
    </source>
</evidence>
<evidence type="ECO:0000256" key="2">
    <source>
        <dbReference type="ARBA" id="ARBA00022490"/>
    </source>
</evidence>
<dbReference type="InterPro" id="IPR054709">
    <property type="entry name" value="CFAP107"/>
</dbReference>
<feature type="domain" description="Alpha/beta hydrolase fold-3" evidence="9">
    <location>
        <begin position="169"/>
        <end position="228"/>
    </location>
</feature>
<dbReference type="InterPro" id="IPR037662">
    <property type="entry name" value="CFAP68/107"/>
</dbReference>
<dbReference type="Ensembl" id="ENSPCLT00000032072.1">
    <property type="protein sequence ID" value="ENSPCLP00000023047.1"/>
    <property type="gene ID" value="ENSPCLG00000020393.1"/>
</dbReference>
<protein>
    <recommendedName>
        <fullName evidence="9">Alpha/beta hydrolase fold-3 domain-containing protein</fullName>
    </recommendedName>
</protein>
<dbReference type="AlphaFoldDB" id="A0A669QQQ3"/>